<name>A0A8H4VRE4_9AGAR</name>
<evidence type="ECO:0000313" key="3">
    <source>
        <dbReference type="Proteomes" id="UP000521872"/>
    </source>
</evidence>
<keyword evidence="3" id="KW-1185">Reference proteome</keyword>
<feature type="compositionally biased region" description="Basic and acidic residues" evidence="1">
    <location>
        <begin position="100"/>
        <end position="110"/>
    </location>
</feature>
<accession>A0A8H4VRE4</accession>
<evidence type="ECO:0000256" key="1">
    <source>
        <dbReference type="SAM" id="MobiDB-lite"/>
    </source>
</evidence>
<dbReference type="Proteomes" id="UP000521872">
    <property type="component" value="Unassembled WGS sequence"/>
</dbReference>
<comment type="caution">
    <text evidence="2">The sequence shown here is derived from an EMBL/GenBank/DDBJ whole genome shotgun (WGS) entry which is preliminary data.</text>
</comment>
<organism evidence="2 3">
    <name type="scientific">Agrocybe pediades</name>
    <dbReference type="NCBI Taxonomy" id="84607"/>
    <lineage>
        <taxon>Eukaryota</taxon>
        <taxon>Fungi</taxon>
        <taxon>Dikarya</taxon>
        <taxon>Basidiomycota</taxon>
        <taxon>Agaricomycotina</taxon>
        <taxon>Agaricomycetes</taxon>
        <taxon>Agaricomycetidae</taxon>
        <taxon>Agaricales</taxon>
        <taxon>Agaricineae</taxon>
        <taxon>Strophariaceae</taxon>
        <taxon>Agrocybe</taxon>
    </lineage>
</organism>
<dbReference type="EMBL" id="JAACJL010000030">
    <property type="protein sequence ID" value="KAF4617565.1"/>
    <property type="molecule type" value="Genomic_DNA"/>
</dbReference>
<sequence length="165" mass="18043">MASSNAATSRNLREILTSAPGDRSQAHLMASISGLWKAKTESAREEAAKHAGLKKAERAATYKRGVMKQRRNSGQGKKKPAKHRLAEDATTRTTATRRARSPDEEGVEVREESDLFAVHISVPSLVVDQEVPTGLEIQVGCSDYAIPDMGQDFNVHYVFSFEGDS</sequence>
<feature type="compositionally biased region" description="Polar residues" evidence="1">
    <location>
        <begin position="1"/>
        <end position="10"/>
    </location>
</feature>
<gene>
    <name evidence="2" type="ORF">D9613_006422</name>
</gene>
<reference evidence="2 3" key="1">
    <citation type="submission" date="2019-12" db="EMBL/GenBank/DDBJ databases">
        <authorList>
            <person name="Floudas D."/>
            <person name="Bentzer J."/>
            <person name="Ahren D."/>
            <person name="Johansson T."/>
            <person name="Persson P."/>
            <person name="Tunlid A."/>
        </authorList>
    </citation>
    <scope>NUCLEOTIDE SEQUENCE [LARGE SCALE GENOMIC DNA]</scope>
    <source>
        <strain evidence="2 3">CBS 102.39</strain>
    </source>
</reference>
<feature type="compositionally biased region" description="Basic and acidic residues" evidence="1">
    <location>
        <begin position="38"/>
        <end position="60"/>
    </location>
</feature>
<proteinExistence type="predicted"/>
<dbReference type="AlphaFoldDB" id="A0A8H4VRE4"/>
<feature type="region of interest" description="Disordered" evidence="1">
    <location>
        <begin position="37"/>
        <end position="110"/>
    </location>
</feature>
<protein>
    <submittedName>
        <fullName evidence="2">Uncharacterized protein</fullName>
    </submittedName>
</protein>
<evidence type="ECO:0000313" key="2">
    <source>
        <dbReference type="EMBL" id="KAF4617565.1"/>
    </source>
</evidence>
<feature type="region of interest" description="Disordered" evidence="1">
    <location>
        <begin position="1"/>
        <end position="24"/>
    </location>
</feature>
<feature type="compositionally biased region" description="Basic residues" evidence="1">
    <location>
        <begin position="65"/>
        <end position="83"/>
    </location>
</feature>